<keyword evidence="7" id="KW-1185">Reference proteome</keyword>
<keyword evidence="5" id="KW-0732">Signal</keyword>
<evidence type="ECO:0000313" key="7">
    <source>
        <dbReference type="Proteomes" id="UP000604046"/>
    </source>
</evidence>
<gene>
    <name evidence="6" type="primary">Entpd1</name>
    <name evidence="6" type="ORF">SNAT2548_LOCUS14393</name>
</gene>
<keyword evidence="4" id="KW-0067">ATP-binding</keyword>
<comment type="similarity">
    <text evidence="1">Belongs to the GDA1/CD39 NTPase family.</text>
</comment>
<dbReference type="Proteomes" id="UP000604046">
    <property type="component" value="Unassembled WGS sequence"/>
</dbReference>
<dbReference type="PANTHER" id="PTHR11782">
    <property type="entry name" value="ADENOSINE/GUANOSINE DIPHOSPHATASE"/>
    <property type="match status" value="1"/>
</dbReference>
<organism evidence="6 7">
    <name type="scientific">Symbiodinium natans</name>
    <dbReference type="NCBI Taxonomy" id="878477"/>
    <lineage>
        <taxon>Eukaryota</taxon>
        <taxon>Sar</taxon>
        <taxon>Alveolata</taxon>
        <taxon>Dinophyceae</taxon>
        <taxon>Suessiales</taxon>
        <taxon>Symbiodiniaceae</taxon>
        <taxon>Symbiodinium</taxon>
    </lineage>
</organism>
<feature type="active site" description="Proton acceptor" evidence="3">
    <location>
        <position position="180"/>
    </location>
</feature>
<dbReference type="Gene3D" id="3.30.420.40">
    <property type="match status" value="1"/>
</dbReference>
<dbReference type="Pfam" id="PF01150">
    <property type="entry name" value="GDA1_CD39"/>
    <property type="match status" value="1"/>
</dbReference>
<dbReference type="GO" id="GO:0016020">
    <property type="term" value="C:membrane"/>
    <property type="evidence" value="ECO:0007669"/>
    <property type="project" value="TreeGrafter"/>
</dbReference>
<keyword evidence="4" id="KW-0547">Nucleotide-binding</keyword>
<dbReference type="GO" id="GO:0005524">
    <property type="term" value="F:ATP binding"/>
    <property type="evidence" value="ECO:0007669"/>
    <property type="project" value="UniProtKB-KW"/>
</dbReference>
<evidence type="ECO:0000256" key="3">
    <source>
        <dbReference type="PIRSR" id="PIRSR600407-1"/>
    </source>
</evidence>
<name>A0A812MMJ7_9DINO</name>
<keyword evidence="2" id="KW-0378">Hydrolase</keyword>
<accession>A0A812MMJ7</accession>
<feature type="signal peptide" evidence="5">
    <location>
        <begin position="1"/>
        <end position="16"/>
    </location>
</feature>
<dbReference type="InterPro" id="IPR000407">
    <property type="entry name" value="GDA1_CD39_NTPase"/>
</dbReference>
<protein>
    <submittedName>
        <fullName evidence="6">Entpd1 protein</fullName>
    </submittedName>
</protein>
<evidence type="ECO:0000256" key="1">
    <source>
        <dbReference type="ARBA" id="ARBA00009283"/>
    </source>
</evidence>
<evidence type="ECO:0000256" key="5">
    <source>
        <dbReference type="SAM" id="SignalP"/>
    </source>
</evidence>
<feature type="chain" id="PRO_5032701497" evidence="5">
    <location>
        <begin position="17"/>
        <end position="420"/>
    </location>
</feature>
<proteinExistence type="inferred from homology"/>
<evidence type="ECO:0000256" key="2">
    <source>
        <dbReference type="ARBA" id="ARBA00022801"/>
    </source>
</evidence>
<reference evidence="6" key="1">
    <citation type="submission" date="2021-02" db="EMBL/GenBank/DDBJ databases">
        <authorList>
            <person name="Dougan E. K."/>
            <person name="Rhodes N."/>
            <person name="Thang M."/>
            <person name="Chan C."/>
        </authorList>
    </citation>
    <scope>NUCLEOTIDE SEQUENCE</scope>
</reference>
<dbReference type="AlphaFoldDB" id="A0A812MMJ7"/>
<evidence type="ECO:0000256" key="4">
    <source>
        <dbReference type="PIRSR" id="PIRSR600407-2"/>
    </source>
</evidence>
<dbReference type="EMBL" id="CAJNDS010001668">
    <property type="protein sequence ID" value="CAE7271253.1"/>
    <property type="molecule type" value="Genomic_DNA"/>
</dbReference>
<dbReference type="GO" id="GO:0009134">
    <property type="term" value="P:nucleoside diphosphate catabolic process"/>
    <property type="evidence" value="ECO:0007669"/>
    <property type="project" value="TreeGrafter"/>
</dbReference>
<sequence>MAMQVLALAGLLGALADEHCLLQSHARQDLRALREPVSKVPETQTAPGAYKDLLRNAYHAYSVLIDAGSSKTKVVIYQNLTEMSLSKEQKETLKGLKLTAFEDPCDAVGEVQKLLKAAEELIPSKERSDTPAWLRGTAGLRLLDPLRTDAVMACLNERMVKPGATDIDWQDAKVASGDMEAVYGFLAARHIYGDVGSLEMGGASAQIAFTPDTAILNNEFVYQPGKSIYAKSYQGFGQDQALRRSYELQMKDHPGNVLLHPCLPSGKRFEYGSEGTTYEVIGTSDGPWCEKIVLSLMHRDYECLQKPCAIAGVYQPKISGKFKAFSAFYYMALGLGVLPSDSSAVPLSAIKKALGPFCKKSFQDLEEEGSTKYSQYYCFNGWLAYSMLSSFGFDDNSTMIEFANDVSWTLGALIYLTGTS</sequence>
<dbReference type="GO" id="GO:0017110">
    <property type="term" value="F:nucleoside diphosphate phosphatase activity"/>
    <property type="evidence" value="ECO:0007669"/>
    <property type="project" value="TreeGrafter"/>
</dbReference>
<dbReference type="PANTHER" id="PTHR11782:SF83">
    <property type="entry name" value="GUANOSINE-DIPHOSPHATASE"/>
    <property type="match status" value="1"/>
</dbReference>
<evidence type="ECO:0000313" key="6">
    <source>
        <dbReference type="EMBL" id="CAE7271253.1"/>
    </source>
</evidence>
<dbReference type="Gene3D" id="3.30.420.150">
    <property type="entry name" value="Exopolyphosphatase. Domain 2"/>
    <property type="match status" value="1"/>
</dbReference>
<feature type="binding site" evidence="4">
    <location>
        <begin position="202"/>
        <end position="206"/>
    </location>
    <ligand>
        <name>ATP</name>
        <dbReference type="ChEBI" id="CHEBI:30616"/>
    </ligand>
</feature>
<comment type="caution">
    <text evidence="6">The sequence shown here is derived from an EMBL/GenBank/DDBJ whole genome shotgun (WGS) entry which is preliminary data.</text>
</comment>
<dbReference type="OrthoDB" id="6372431at2759"/>